<gene>
    <name evidence="1" type="ORF">BVC80_9013g32</name>
</gene>
<accession>A0A200QQ40</accession>
<keyword evidence="2" id="KW-1185">Reference proteome</keyword>
<dbReference type="InterPro" id="IPR036312">
    <property type="entry name" value="Bifun_inhib/LTP/seed_sf"/>
</dbReference>
<dbReference type="InParanoid" id="A0A200QQ40"/>
<dbReference type="EMBL" id="MVGT01001374">
    <property type="protein sequence ID" value="OVA12578.1"/>
    <property type="molecule type" value="Genomic_DNA"/>
</dbReference>
<sequence length="149" mass="16641">MDRVVLIRKPAVIIVVAVILLILSMPNNVVVSLPPSTPICLSEFTLVSQACSLLGPIKPGFSGLPDQGHGHDEHSEAPHRRYHHRRHQTALELNCCKWLKELDSTCVCELLSRALPGFFIRLQHGFTITVAHTCHVTFKCEGRFTLKNL</sequence>
<evidence type="ECO:0008006" key="3">
    <source>
        <dbReference type="Google" id="ProtNLM"/>
    </source>
</evidence>
<dbReference type="STRING" id="56857.A0A200QQ40"/>
<dbReference type="OrthoDB" id="1930534at2759"/>
<dbReference type="Proteomes" id="UP000195402">
    <property type="component" value="Unassembled WGS sequence"/>
</dbReference>
<dbReference type="OMA" id="HQTPDED"/>
<evidence type="ECO:0000313" key="2">
    <source>
        <dbReference type="Proteomes" id="UP000195402"/>
    </source>
</evidence>
<dbReference type="AlphaFoldDB" id="A0A200QQ40"/>
<reference evidence="1 2" key="1">
    <citation type="journal article" date="2017" name="Mol. Plant">
        <title>The Genome of Medicinal Plant Macleaya cordata Provides New Insights into Benzylisoquinoline Alkaloids Metabolism.</title>
        <authorList>
            <person name="Liu X."/>
            <person name="Liu Y."/>
            <person name="Huang P."/>
            <person name="Ma Y."/>
            <person name="Qing Z."/>
            <person name="Tang Q."/>
            <person name="Cao H."/>
            <person name="Cheng P."/>
            <person name="Zheng Y."/>
            <person name="Yuan Z."/>
            <person name="Zhou Y."/>
            <person name="Liu J."/>
            <person name="Tang Z."/>
            <person name="Zhuo Y."/>
            <person name="Zhang Y."/>
            <person name="Yu L."/>
            <person name="Huang J."/>
            <person name="Yang P."/>
            <person name="Peng Q."/>
            <person name="Zhang J."/>
            <person name="Jiang W."/>
            <person name="Zhang Z."/>
            <person name="Lin K."/>
            <person name="Ro D.K."/>
            <person name="Chen X."/>
            <person name="Xiong X."/>
            <person name="Shang Y."/>
            <person name="Huang S."/>
            <person name="Zeng J."/>
        </authorList>
    </citation>
    <scope>NUCLEOTIDE SEQUENCE [LARGE SCALE GENOMIC DNA]</scope>
    <source>
        <strain evidence="2">cv. BLH2017</strain>
        <tissue evidence="1">Root</tissue>
    </source>
</reference>
<name>A0A200QQ40_MACCD</name>
<proteinExistence type="predicted"/>
<comment type="caution">
    <text evidence="1">The sequence shown here is derived from an EMBL/GenBank/DDBJ whole genome shotgun (WGS) entry which is preliminary data.</text>
</comment>
<dbReference type="SUPFAM" id="SSF47699">
    <property type="entry name" value="Bifunctional inhibitor/lipid-transfer protein/seed storage 2S albumin"/>
    <property type="match status" value="1"/>
</dbReference>
<organism evidence="1 2">
    <name type="scientific">Macleaya cordata</name>
    <name type="common">Five-seeded plume-poppy</name>
    <name type="synonym">Bocconia cordata</name>
    <dbReference type="NCBI Taxonomy" id="56857"/>
    <lineage>
        <taxon>Eukaryota</taxon>
        <taxon>Viridiplantae</taxon>
        <taxon>Streptophyta</taxon>
        <taxon>Embryophyta</taxon>
        <taxon>Tracheophyta</taxon>
        <taxon>Spermatophyta</taxon>
        <taxon>Magnoliopsida</taxon>
        <taxon>Ranunculales</taxon>
        <taxon>Papaveraceae</taxon>
        <taxon>Papaveroideae</taxon>
        <taxon>Macleaya</taxon>
    </lineage>
</organism>
<evidence type="ECO:0000313" key="1">
    <source>
        <dbReference type="EMBL" id="OVA12578.1"/>
    </source>
</evidence>
<protein>
    <recommendedName>
        <fullName evidence="3">Bifunctional inhibitor/plant lipid transfer protein/seed storage helical domain</fullName>
    </recommendedName>
</protein>